<protein>
    <submittedName>
        <fullName evidence="4">Cold shock and DUF1294 domain-containing protein</fullName>
    </submittedName>
</protein>
<dbReference type="Proteomes" id="UP000695802">
    <property type="component" value="Unassembled WGS sequence"/>
</dbReference>
<evidence type="ECO:0000256" key="1">
    <source>
        <dbReference type="ARBA" id="ARBA00022553"/>
    </source>
</evidence>
<dbReference type="InterPro" id="IPR010718">
    <property type="entry name" value="DUF1294"/>
</dbReference>
<keyword evidence="5" id="KW-1185">Reference proteome</keyword>
<evidence type="ECO:0000313" key="5">
    <source>
        <dbReference type="Proteomes" id="UP000695802"/>
    </source>
</evidence>
<dbReference type="SUPFAM" id="SSF50249">
    <property type="entry name" value="Nucleic acid-binding proteins"/>
    <property type="match status" value="1"/>
</dbReference>
<feature type="domain" description="CSD" evidence="3">
    <location>
        <begin position="2"/>
        <end position="68"/>
    </location>
</feature>
<evidence type="ECO:0000259" key="3">
    <source>
        <dbReference type="PROSITE" id="PS51857"/>
    </source>
</evidence>
<dbReference type="Pfam" id="PF06961">
    <property type="entry name" value="DUF1294"/>
    <property type="match status" value="1"/>
</dbReference>
<feature type="transmembrane region" description="Helical" evidence="2">
    <location>
        <begin position="177"/>
        <end position="197"/>
    </location>
</feature>
<dbReference type="CDD" id="cd04458">
    <property type="entry name" value="CSP_CDS"/>
    <property type="match status" value="1"/>
</dbReference>
<comment type="caution">
    <text evidence="4">The sequence shown here is derived from an EMBL/GenBank/DDBJ whole genome shotgun (WGS) entry which is preliminary data.</text>
</comment>
<dbReference type="InterPro" id="IPR012340">
    <property type="entry name" value="NA-bd_OB-fold"/>
</dbReference>
<keyword evidence="1" id="KW-0597">Phosphoprotein</keyword>
<reference evidence="4 5" key="1">
    <citation type="submission" date="2021-02" db="EMBL/GenBank/DDBJ databases">
        <title>Taxonomically Unique Crown Gall-Associated Xanthomonas Stains Have Deficiency in Virulence Repertories.</title>
        <authorList>
            <person name="Mafakheri H."/>
            <person name="Taghavi S.M."/>
            <person name="Dimkic I."/>
            <person name="Nemanja K."/>
            <person name="Osdaghi E."/>
        </authorList>
    </citation>
    <scope>NUCLEOTIDE SEQUENCE [LARGE SCALE GENOMIC DNA]</scope>
    <source>
        <strain evidence="4 5">FX4</strain>
    </source>
</reference>
<dbReference type="PANTHER" id="PTHR12962">
    <property type="entry name" value="CALCIUM-REGULATED HEAT STABLE PROTEIN CRHSP-24-RELATED"/>
    <property type="match status" value="1"/>
</dbReference>
<keyword evidence="2" id="KW-0812">Transmembrane</keyword>
<keyword evidence="2" id="KW-1133">Transmembrane helix</keyword>
<dbReference type="Gene3D" id="2.40.50.140">
    <property type="entry name" value="Nucleic acid-binding proteins"/>
    <property type="match status" value="1"/>
</dbReference>
<feature type="transmembrane region" description="Helical" evidence="2">
    <location>
        <begin position="111"/>
        <end position="130"/>
    </location>
</feature>
<dbReference type="Pfam" id="PF00313">
    <property type="entry name" value="CSD"/>
    <property type="match status" value="1"/>
</dbReference>
<feature type="transmembrane region" description="Helical" evidence="2">
    <location>
        <begin position="87"/>
        <end position="105"/>
    </location>
</feature>
<dbReference type="PROSITE" id="PS51857">
    <property type="entry name" value="CSD_2"/>
    <property type="match status" value="1"/>
</dbReference>
<dbReference type="InterPro" id="IPR011129">
    <property type="entry name" value="CSD"/>
</dbReference>
<evidence type="ECO:0000313" key="4">
    <source>
        <dbReference type="EMBL" id="MBN6100743.1"/>
    </source>
</evidence>
<name>A0ABS3AXG7_9XANT</name>
<dbReference type="EMBL" id="JAFIWB010000001">
    <property type="protein sequence ID" value="MBN6100743.1"/>
    <property type="molecule type" value="Genomic_DNA"/>
</dbReference>
<dbReference type="PANTHER" id="PTHR12962:SF1">
    <property type="entry name" value="COLD SHOCK DOMAIN-CONTAINING PROTEIN CG9705"/>
    <property type="match status" value="1"/>
</dbReference>
<organism evidence="4 5">
    <name type="scientific">Xanthomonas bonasiae</name>
    <dbReference type="NCBI Taxonomy" id="2810351"/>
    <lineage>
        <taxon>Bacteria</taxon>
        <taxon>Pseudomonadati</taxon>
        <taxon>Pseudomonadota</taxon>
        <taxon>Gammaproteobacteria</taxon>
        <taxon>Lysobacterales</taxon>
        <taxon>Lysobacteraceae</taxon>
        <taxon>Xanthomonas</taxon>
    </lineage>
</organism>
<dbReference type="InterPro" id="IPR052069">
    <property type="entry name" value="Ca-reg_mRNA-binding_domain"/>
</dbReference>
<gene>
    <name evidence="4" type="ORF">JR064_01015</name>
</gene>
<sequence length="208" mass="22305">MRYQGRLSDWNDASGFGFVVPNGGGTRAFVHIQAFERRGGRRPRDGDAITYETATDARGRVSAVRIHAVRATVPGARRGAAHTAPWLPRRWLGAGALLAIVGAAASGRVPGWLAACYLGCSAAALLLYGIDKSAAQRGHWRTPEATLQLLALAGGWPGALFAQGQFRHKSRKISFQFVFWAAVLLNLFALAWLLLAADAQALRNSLSA</sequence>
<keyword evidence="2" id="KW-0472">Membrane</keyword>
<evidence type="ECO:0000256" key="2">
    <source>
        <dbReference type="SAM" id="Phobius"/>
    </source>
</evidence>
<dbReference type="SMART" id="SM00357">
    <property type="entry name" value="CSP"/>
    <property type="match status" value="1"/>
</dbReference>
<dbReference type="InterPro" id="IPR002059">
    <property type="entry name" value="CSP_DNA-bd"/>
</dbReference>
<accession>A0ABS3AXG7</accession>
<dbReference type="RefSeq" id="WP_206228513.1">
    <property type="nucleotide sequence ID" value="NZ_JAFIWB010000001.1"/>
</dbReference>
<proteinExistence type="predicted"/>